<accession>A0AAJ1TVR2</accession>
<proteinExistence type="predicted"/>
<dbReference type="GO" id="GO:0005524">
    <property type="term" value="F:ATP binding"/>
    <property type="evidence" value="ECO:0007669"/>
    <property type="project" value="UniProtKB-KW"/>
</dbReference>
<evidence type="ECO:0000313" key="3">
    <source>
        <dbReference type="Proteomes" id="UP001239215"/>
    </source>
</evidence>
<name>A0AAJ1TVR2_9ACTN</name>
<evidence type="ECO:0000313" key="2">
    <source>
        <dbReference type="EMBL" id="MDQ1102869.1"/>
    </source>
</evidence>
<reference evidence="2" key="1">
    <citation type="submission" date="2023-07" db="EMBL/GenBank/DDBJ databases">
        <title>Functional and genomic diversity of the sorghum phyllosphere microbiome.</title>
        <authorList>
            <person name="Shade A."/>
        </authorList>
    </citation>
    <scope>NUCLEOTIDE SEQUENCE</scope>
    <source>
        <strain evidence="2">SORGH_AS_1067</strain>
    </source>
</reference>
<dbReference type="EMBL" id="JAUTAN010000001">
    <property type="protein sequence ID" value="MDQ1102869.1"/>
    <property type="molecule type" value="Genomic_DNA"/>
</dbReference>
<gene>
    <name evidence="2" type="ORF">QE405_000153</name>
</gene>
<dbReference type="Proteomes" id="UP001239215">
    <property type="component" value="Unassembled WGS sequence"/>
</dbReference>
<evidence type="ECO:0000256" key="1">
    <source>
        <dbReference type="SAM" id="MobiDB-lite"/>
    </source>
</evidence>
<protein>
    <submittedName>
        <fullName evidence="2">Energy-coupling factor transporter ATP-binding protein EcfA2</fullName>
    </submittedName>
</protein>
<sequence length="1173" mass="127706">MSERKQSGVLAEELQVSTHYLRAANVELTADASVKHYLPTARALDVLSRVASTLEGDRGKAWSLTGPYGTGKSSFALFLGALLAPTSTSLREPAFDILRASDPALANRLTRVLANRSELAGGFAAAVVTAEREPISVTLARALTRGAIKYFGSEERLPREIANALRVSTADPRPDTLRTALRHLAAACPVLVLIDEFGKNLEHFTDRPDEGDLFALQALAEEAASGAGTVLFFTLQHLAFDDYARAHGLLERREWAKVQGRFEDVAFSETSDDVARLIAKAIGSESASPKFRKARRAWAEAAMPRLEEIGLGAEFSNGVETLELCYPLHPLAVLALPDLCARFGQHGRTLLSFLAGSEPKSLGEYLLTARWSERDLPTVGLEDVYDFFVASAARQLQASTGASRWQEIDSRICEASALPADQQRILKIVGLLNLVSQGGLLRASAPLVSLALGDGRTTSTGAPAALEDLVGRGVLAYRRFADEFRLWQGSDFDLPAAMQVERDRLKDSSIAHLLSERQGPRHVVAGRHSQEVGMLRYFEVAYVDHLRGLPTEQTAADGWVAYHVGPEGDLPQVRKSLLASTQPVVLLSVPEVDSLCSLVLEAAAVDAVQHWPELDGDWVARREVRERASLLSRQLSEAVPDHFDPRRADVAVVLLRGDRAEPLRTVVAASSSISPILSHVCDLVYPQSPVIKNEMLARRELSSQGARARRELMTAMIEHGSEEKLGLEGYGPERAMYEAFLYETGMHVATPTEAGGWAFQAPKRGNRLRYAYEALQSAMLTSPESPRTAADLMAELRRAPFGVTDGPLPVLLLTALLEHKDDVAIFEDGTYLPDFSADAAERMVKSPARFLIKHFAVSGGRQRVLDALVAELVGNSSVAGLRNQGLMQAVAPLLRTVRRLPDSVRYDATLSPTAIAVRDALLAARDPDQLLFVTLPVACGLEPITTRTSHKDGQLFVERLRDAVGELEGAYATMLGWISQSLSTALNLSPAISELRADLQALGRRLGDKILDPKLQAFVQLASTDGLDDENWLEAMGLALSERPPVSWRTADRERFSSTLLAAASTIGRLEILHFESVVEPMEGFVAQRHTITRADGTEEGMLVVANETAVVSARAEAGRIVDSYLEQGSHELNAFILALWAEVQDRGASGAPATIPRAVNERMEAERKEEHA</sequence>
<feature type="compositionally biased region" description="Basic and acidic residues" evidence="1">
    <location>
        <begin position="1160"/>
        <end position="1173"/>
    </location>
</feature>
<comment type="caution">
    <text evidence="2">The sequence shown here is derived from an EMBL/GenBank/DDBJ whole genome shotgun (WGS) entry which is preliminary data.</text>
</comment>
<dbReference type="AlphaFoldDB" id="A0AAJ1TVR2"/>
<feature type="region of interest" description="Disordered" evidence="1">
    <location>
        <begin position="1151"/>
        <end position="1173"/>
    </location>
</feature>
<dbReference type="InterPro" id="IPR027417">
    <property type="entry name" value="P-loop_NTPase"/>
</dbReference>
<keyword evidence="2" id="KW-0547">Nucleotide-binding</keyword>
<dbReference type="SUPFAM" id="SSF52540">
    <property type="entry name" value="P-loop containing nucleoside triphosphate hydrolases"/>
    <property type="match status" value="1"/>
</dbReference>
<organism evidence="2 3">
    <name type="scientific">Nocardioides zeae</name>
    <dbReference type="NCBI Taxonomy" id="1457234"/>
    <lineage>
        <taxon>Bacteria</taxon>
        <taxon>Bacillati</taxon>
        <taxon>Actinomycetota</taxon>
        <taxon>Actinomycetes</taxon>
        <taxon>Propionibacteriales</taxon>
        <taxon>Nocardioidaceae</taxon>
        <taxon>Nocardioides</taxon>
    </lineage>
</organism>
<dbReference type="RefSeq" id="WP_307198323.1">
    <property type="nucleotide sequence ID" value="NZ_JAUTAN010000001.1"/>
</dbReference>
<keyword evidence="2" id="KW-0067">ATP-binding</keyword>